<accession>A0A9W4UN31</accession>
<organism evidence="1 2">
    <name type="scientific">Periconia digitata</name>
    <dbReference type="NCBI Taxonomy" id="1303443"/>
    <lineage>
        <taxon>Eukaryota</taxon>
        <taxon>Fungi</taxon>
        <taxon>Dikarya</taxon>
        <taxon>Ascomycota</taxon>
        <taxon>Pezizomycotina</taxon>
        <taxon>Dothideomycetes</taxon>
        <taxon>Pleosporomycetidae</taxon>
        <taxon>Pleosporales</taxon>
        <taxon>Massarineae</taxon>
        <taxon>Periconiaceae</taxon>
        <taxon>Periconia</taxon>
    </lineage>
</organism>
<keyword evidence="2" id="KW-1185">Reference proteome</keyword>
<dbReference type="EMBL" id="CAOQHR010000007">
    <property type="protein sequence ID" value="CAI6337682.1"/>
    <property type="molecule type" value="Genomic_DNA"/>
</dbReference>
<reference evidence="1" key="1">
    <citation type="submission" date="2023-01" db="EMBL/GenBank/DDBJ databases">
        <authorList>
            <person name="Van Ghelder C."/>
            <person name="Rancurel C."/>
        </authorList>
    </citation>
    <scope>NUCLEOTIDE SEQUENCE</scope>
    <source>
        <strain evidence="1">CNCM I-4278</strain>
    </source>
</reference>
<gene>
    <name evidence="1" type="ORF">PDIGIT_LOCUS10796</name>
</gene>
<name>A0A9W4UN31_9PLEO</name>
<evidence type="ECO:0000313" key="2">
    <source>
        <dbReference type="Proteomes" id="UP001152607"/>
    </source>
</evidence>
<protein>
    <submittedName>
        <fullName evidence="1">Uncharacterized protein</fullName>
    </submittedName>
</protein>
<comment type="caution">
    <text evidence="1">The sequence shown here is derived from an EMBL/GenBank/DDBJ whole genome shotgun (WGS) entry which is preliminary data.</text>
</comment>
<evidence type="ECO:0000313" key="1">
    <source>
        <dbReference type="EMBL" id="CAI6337682.1"/>
    </source>
</evidence>
<dbReference type="AlphaFoldDB" id="A0A9W4UN31"/>
<dbReference type="Proteomes" id="UP001152607">
    <property type="component" value="Unassembled WGS sequence"/>
</dbReference>
<sequence length="83" mass="10173">MIHHHSLTEKGMPRYISPFRFYSVVDRLIHQYFNWIGDQVVSRGLKYTQIREKEKEKKDGNEAKLHRFHALHLHSYPERRKKK</sequence>
<proteinExistence type="predicted"/>